<organism evidence="2 3">
    <name type="scientific">Cercophora newfieldiana</name>
    <dbReference type="NCBI Taxonomy" id="92897"/>
    <lineage>
        <taxon>Eukaryota</taxon>
        <taxon>Fungi</taxon>
        <taxon>Dikarya</taxon>
        <taxon>Ascomycota</taxon>
        <taxon>Pezizomycotina</taxon>
        <taxon>Sordariomycetes</taxon>
        <taxon>Sordariomycetidae</taxon>
        <taxon>Sordariales</taxon>
        <taxon>Lasiosphaeriaceae</taxon>
        <taxon>Cercophora</taxon>
    </lineage>
</organism>
<feature type="region of interest" description="Disordered" evidence="1">
    <location>
        <begin position="97"/>
        <end position="149"/>
    </location>
</feature>
<proteinExistence type="predicted"/>
<comment type="caution">
    <text evidence="2">The sequence shown here is derived from an EMBL/GenBank/DDBJ whole genome shotgun (WGS) entry which is preliminary data.</text>
</comment>
<sequence>MLRFVTGNTRFVNLAARCDPQRPGRMTDHIVFAITLTGMNTGSWLYLGNHVSKHSLLRISKRQIPQTVSARGIKTKMKILHQTILISSLLTATASAQSQPIHTDDPLPERHEISRPPALQSPTVGTLSPASTLSSSSSSAASASPSTNANTASGWFQTISMTQNTPTKIPRPSWSAPPPKSSPSQSGSGSEEACSATGTGTGTESRSSTETETVAPSQTQTQDVRVPLGYVDATSLQWVFTWRKCGGGYESASGSVGSPSSSTASAVESLASSVVESSVSSVVGGNSTSVMDSATTSGAGPGWTTTTTETETKWVTVTETTTTSVPVVGLPTAKLP</sequence>
<dbReference type="AlphaFoldDB" id="A0AA40D1F4"/>
<evidence type="ECO:0000313" key="2">
    <source>
        <dbReference type="EMBL" id="KAK0657038.1"/>
    </source>
</evidence>
<feature type="compositionally biased region" description="Low complexity" evidence="1">
    <location>
        <begin position="202"/>
        <end position="213"/>
    </location>
</feature>
<evidence type="ECO:0000256" key="1">
    <source>
        <dbReference type="SAM" id="MobiDB-lite"/>
    </source>
</evidence>
<dbReference type="EMBL" id="JAULSV010000001">
    <property type="protein sequence ID" value="KAK0657038.1"/>
    <property type="molecule type" value="Genomic_DNA"/>
</dbReference>
<feature type="compositionally biased region" description="Basic and acidic residues" evidence="1">
    <location>
        <begin position="102"/>
        <end position="114"/>
    </location>
</feature>
<reference evidence="2" key="1">
    <citation type="submission" date="2023-06" db="EMBL/GenBank/DDBJ databases">
        <title>Genome-scale phylogeny and comparative genomics of the fungal order Sordariales.</title>
        <authorList>
            <consortium name="Lawrence Berkeley National Laboratory"/>
            <person name="Hensen N."/>
            <person name="Bonometti L."/>
            <person name="Westerberg I."/>
            <person name="Brannstrom I.O."/>
            <person name="Guillou S."/>
            <person name="Cros-Aarteil S."/>
            <person name="Calhoun S."/>
            <person name="Haridas S."/>
            <person name="Kuo A."/>
            <person name="Mondo S."/>
            <person name="Pangilinan J."/>
            <person name="Riley R."/>
            <person name="Labutti K."/>
            <person name="Andreopoulos B."/>
            <person name="Lipzen A."/>
            <person name="Chen C."/>
            <person name="Yanf M."/>
            <person name="Daum C."/>
            <person name="Ng V."/>
            <person name="Clum A."/>
            <person name="Steindorff A."/>
            <person name="Ohm R."/>
            <person name="Martin F."/>
            <person name="Silar P."/>
            <person name="Natvig D."/>
            <person name="Lalanne C."/>
            <person name="Gautier V."/>
            <person name="Ament-Velasquez S.L."/>
            <person name="Kruys A."/>
            <person name="Hutchinson M.I."/>
            <person name="Powell A.J."/>
            <person name="Barry K."/>
            <person name="Miller A.N."/>
            <person name="Grigoriev I.V."/>
            <person name="Debuchy R."/>
            <person name="Gladieux P."/>
            <person name="Thoren M.H."/>
            <person name="Johannesson H."/>
        </authorList>
    </citation>
    <scope>NUCLEOTIDE SEQUENCE</scope>
    <source>
        <strain evidence="2">SMH2532-1</strain>
    </source>
</reference>
<feature type="region of interest" description="Disordered" evidence="1">
    <location>
        <begin position="163"/>
        <end position="220"/>
    </location>
</feature>
<name>A0AA40D1F4_9PEZI</name>
<feature type="compositionally biased region" description="Low complexity" evidence="1">
    <location>
        <begin position="126"/>
        <end position="149"/>
    </location>
</feature>
<evidence type="ECO:0000313" key="3">
    <source>
        <dbReference type="Proteomes" id="UP001174936"/>
    </source>
</evidence>
<dbReference type="Proteomes" id="UP001174936">
    <property type="component" value="Unassembled WGS sequence"/>
</dbReference>
<feature type="region of interest" description="Disordered" evidence="1">
    <location>
        <begin position="291"/>
        <end position="311"/>
    </location>
</feature>
<protein>
    <submittedName>
        <fullName evidence="2">Uncharacterized protein</fullName>
    </submittedName>
</protein>
<keyword evidence="3" id="KW-1185">Reference proteome</keyword>
<accession>A0AA40D1F4</accession>
<gene>
    <name evidence="2" type="ORF">B0T16DRAFT_400774</name>
</gene>